<dbReference type="Proteomes" id="UP000604046">
    <property type="component" value="Unassembled WGS sequence"/>
</dbReference>
<gene>
    <name evidence="3" type="ORF">SNAT2548_LOCUS9066</name>
</gene>
<evidence type="ECO:0000256" key="1">
    <source>
        <dbReference type="SAM" id="MobiDB-lite"/>
    </source>
</evidence>
<feature type="compositionally biased region" description="Basic and acidic residues" evidence="1">
    <location>
        <begin position="476"/>
        <end position="494"/>
    </location>
</feature>
<dbReference type="SMART" id="SM00228">
    <property type="entry name" value="PDZ"/>
    <property type="match status" value="2"/>
</dbReference>
<dbReference type="Pfam" id="PF00595">
    <property type="entry name" value="PDZ"/>
    <property type="match status" value="1"/>
</dbReference>
<dbReference type="Gene3D" id="2.30.42.10">
    <property type="match status" value="2"/>
</dbReference>
<comment type="caution">
    <text evidence="3">The sequence shown here is derived from an EMBL/GenBank/DDBJ whole genome shotgun (WGS) entry which is preliminary data.</text>
</comment>
<proteinExistence type="predicted"/>
<dbReference type="OrthoDB" id="10656185at2759"/>
<dbReference type="InterPro" id="IPR001478">
    <property type="entry name" value="PDZ"/>
</dbReference>
<keyword evidence="4" id="KW-1185">Reference proteome</keyword>
<reference evidence="3" key="1">
    <citation type="submission" date="2021-02" db="EMBL/GenBank/DDBJ databases">
        <authorList>
            <person name="Dougan E. K."/>
            <person name="Rhodes N."/>
            <person name="Thang M."/>
            <person name="Chan C."/>
        </authorList>
    </citation>
    <scope>NUCLEOTIDE SEQUENCE</scope>
</reference>
<evidence type="ECO:0000259" key="2">
    <source>
        <dbReference type="SMART" id="SM00228"/>
    </source>
</evidence>
<accession>A0A812KFD6</accession>
<dbReference type="AlphaFoldDB" id="A0A812KFD6"/>
<feature type="domain" description="PDZ" evidence="2">
    <location>
        <begin position="6"/>
        <end position="63"/>
    </location>
</feature>
<feature type="region of interest" description="Disordered" evidence="1">
    <location>
        <begin position="459"/>
        <end position="494"/>
    </location>
</feature>
<sequence length="494" mass="54399">MPPARKITVKSVDAGGWAESAGIRPGYVLQSVDDVSVGELDKSRFVEMLKSVRPLTLKFAREDLADKTEESSDVLTAVAEPGTARLGFQPDCVPPASRITVKSVDAGGWAEGAGIRPGYVLQSVDDVSVEQLDKSRFVEMLKSVRPLSLKFDPAKSASFSTDELASPKVKHLPTAADRESGSVVVASWPEEVEDLRFYEFPPHRHLFARVFMVYKVKSSVEQLRFGDLLLRVDDAQASSLAPTALNKMLRSGQPLQLSFVPGSAEDREEMAAIRIQAAFRARRGRRDRQWVHWLLAGLRRFYVIPALAHLQQSHAAAAAENTGRGYRAAIFAALRPEPSALPPAQRPQERPTPWKLQVYTALVEYVQGACTGSLGTMPPGAEAAMRLLLPSSVAVEAVQHGDPQDGKPWPVVVLFRNSETAQNTRDVWLQNVLRPLFGKDKDLGLRPARYLPSGVHRRVHDFVPAKGKGKGQGRSPKRESEARDERGDGTRRRV</sequence>
<dbReference type="InterPro" id="IPR036034">
    <property type="entry name" value="PDZ_sf"/>
</dbReference>
<organism evidence="3 4">
    <name type="scientific">Symbiodinium natans</name>
    <dbReference type="NCBI Taxonomy" id="878477"/>
    <lineage>
        <taxon>Eukaryota</taxon>
        <taxon>Sar</taxon>
        <taxon>Alveolata</taxon>
        <taxon>Dinophyceae</taxon>
        <taxon>Suessiales</taxon>
        <taxon>Symbiodiniaceae</taxon>
        <taxon>Symbiodinium</taxon>
    </lineage>
</organism>
<dbReference type="PROSITE" id="PS50096">
    <property type="entry name" value="IQ"/>
    <property type="match status" value="1"/>
</dbReference>
<dbReference type="SUPFAM" id="SSF50156">
    <property type="entry name" value="PDZ domain-like"/>
    <property type="match status" value="2"/>
</dbReference>
<dbReference type="EMBL" id="CAJNDS010000689">
    <property type="protein sequence ID" value="CAE7228221.1"/>
    <property type="molecule type" value="Genomic_DNA"/>
</dbReference>
<name>A0A812KFD6_9DINO</name>
<protein>
    <recommendedName>
        <fullName evidence="2">PDZ domain-containing protein</fullName>
    </recommendedName>
</protein>
<evidence type="ECO:0000313" key="3">
    <source>
        <dbReference type="EMBL" id="CAE7228221.1"/>
    </source>
</evidence>
<feature type="domain" description="PDZ" evidence="2">
    <location>
        <begin position="84"/>
        <end position="155"/>
    </location>
</feature>
<evidence type="ECO:0000313" key="4">
    <source>
        <dbReference type="Proteomes" id="UP000604046"/>
    </source>
</evidence>